<comment type="caution">
    <text evidence="2">The sequence shown here is derived from an EMBL/GenBank/DDBJ whole genome shotgun (WGS) entry which is preliminary data.</text>
</comment>
<proteinExistence type="predicted"/>
<name>A0AAX1PKR6_AERSA</name>
<reference evidence="2 3" key="1">
    <citation type="submission" date="2018-06" db="EMBL/GenBank/DDBJ databases">
        <title>Freshwater and sediment microbial communities from various areas in North America, analyzing microbe dynamics in response to fracking.</title>
        <authorList>
            <person name="Lamendella R."/>
        </authorList>
    </citation>
    <scope>NUCLEOTIDE SEQUENCE [LARGE SCALE GENOMIC DNA]</scope>
    <source>
        <strain evidence="2 3">17</strain>
    </source>
</reference>
<dbReference type="Proteomes" id="UP000249422">
    <property type="component" value="Unassembled WGS sequence"/>
</dbReference>
<dbReference type="Pfam" id="PF19489">
    <property type="entry name" value="SLT_4"/>
    <property type="match status" value="1"/>
</dbReference>
<organism evidence="2 3">
    <name type="scientific">Aeromonas salmonicida</name>
    <dbReference type="NCBI Taxonomy" id="645"/>
    <lineage>
        <taxon>Bacteria</taxon>
        <taxon>Pseudomonadati</taxon>
        <taxon>Pseudomonadota</taxon>
        <taxon>Gammaproteobacteria</taxon>
        <taxon>Aeromonadales</taxon>
        <taxon>Aeromonadaceae</taxon>
        <taxon>Aeromonas</taxon>
    </lineage>
</organism>
<accession>A0AAX1PKR6</accession>
<dbReference type="AlphaFoldDB" id="A0AAX1PKR6"/>
<dbReference type="InterPro" id="IPR023346">
    <property type="entry name" value="Lysozyme-like_dom_sf"/>
</dbReference>
<sequence>MSFVSVLAKRTKTRFDVMDVPRIDQENEETSFQISWMRLFVAAGLLIGLTACSTRPPAQPENLCQIFREKPDWHKAALKMNEKWGTPVQVVMAMMYQESSFVHDAQPPMGYFLFIPTGRASSAYGYAQVKDETWDDYQRETGNSWSSRDDFADAIDFMGWYTNKAQRLNGTSKWDAYGQYLNYHEGWGGYRRGSYRSKGWLMKTSRKVEARAQRYGAQYRQCKDQLSSGGWFW</sequence>
<evidence type="ECO:0000313" key="2">
    <source>
        <dbReference type="EMBL" id="RAJ07240.1"/>
    </source>
</evidence>
<dbReference type="EMBL" id="QLLM01000003">
    <property type="protein sequence ID" value="RAJ07240.1"/>
    <property type="molecule type" value="Genomic_DNA"/>
</dbReference>
<dbReference type="Gene3D" id="1.10.530.10">
    <property type="match status" value="1"/>
</dbReference>
<dbReference type="CDD" id="cd00442">
    <property type="entry name" value="Lyz-like"/>
    <property type="match status" value="1"/>
</dbReference>
<feature type="domain" description="Transglycosylase SLT" evidence="1">
    <location>
        <begin position="43"/>
        <end position="222"/>
    </location>
</feature>
<dbReference type="InterPro" id="IPR045795">
    <property type="entry name" value="SLT_4"/>
</dbReference>
<evidence type="ECO:0000313" key="3">
    <source>
        <dbReference type="Proteomes" id="UP000249422"/>
    </source>
</evidence>
<gene>
    <name evidence="2" type="ORF">DEU50_103110</name>
</gene>
<dbReference type="SUPFAM" id="SSF53955">
    <property type="entry name" value="Lysozyme-like"/>
    <property type="match status" value="1"/>
</dbReference>
<evidence type="ECO:0000259" key="1">
    <source>
        <dbReference type="Pfam" id="PF19489"/>
    </source>
</evidence>
<protein>
    <recommendedName>
        <fullName evidence="1">Transglycosylase SLT domain-containing protein</fullName>
    </recommendedName>
</protein>